<accession>A0ABW5GB07</accession>
<feature type="transmembrane region" description="Helical" evidence="1">
    <location>
        <begin position="128"/>
        <end position="149"/>
    </location>
</feature>
<feature type="transmembrane region" description="Helical" evidence="1">
    <location>
        <begin position="12"/>
        <end position="34"/>
    </location>
</feature>
<name>A0ABW5GB07_9PSEU</name>
<keyword evidence="1" id="KW-0812">Transmembrane</keyword>
<feature type="transmembrane region" description="Helical" evidence="1">
    <location>
        <begin position="161"/>
        <end position="179"/>
    </location>
</feature>
<organism evidence="2 3">
    <name type="scientific">Amycolatopsis samaneae</name>
    <dbReference type="NCBI Taxonomy" id="664691"/>
    <lineage>
        <taxon>Bacteria</taxon>
        <taxon>Bacillati</taxon>
        <taxon>Actinomycetota</taxon>
        <taxon>Actinomycetes</taxon>
        <taxon>Pseudonocardiales</taxon>
        <taxon>Pseudonocardiaceae</taxon>
        <taxon>Amycolatopsis</taxon>
    </lineage>
</organism>
<dbReference type="EMBL" id="JBHUKU010000004">
    <property type="protein sequence ID" value="MFD2458716.1"/>
    <property type="molecule type" value="Genomic_DNA"/>
</dbReference>
<keyword evidence="1" id="KW-1133">Transmembrane helix</keyword>
<keyword evidence="1" id="KW-0472">Membrane</keyword>
<feature type="transmembrane region" description="Helical" evidence="1">
    <location>
        <begin position="46"/>
        <end position="68"/>
    </location>
</feature>
<comment type="caution">
    <text evidence="2">The sequence shown here is derived from an EMBL/GenBank/DDBJ whole genome shotgun (WGS) entry which is preliminary data.</text>
</comment>
<dbReference type="Proteomes" id="UP001597419">
    <property type="component" value="Unassembled WGS sequence"/>
</dbReference>
<proteinExistence type="predicted"/>
<evidence type="ECO:0000256" key="1">
    <source>
        <dbReference type="SAM" id="Phobius"/>
    </source>
</evidence>
<evidence type="ECO:0000313" key="3">
    <source>
        <dbReference type="Proteomes" id="UP001597419"/>
    </source>
</evidence>
<gene>
    <name evidence="2" type="ORF">ACFSYJ_08895</name>
</gene>
<evidence type="ECO:0000313" key="2">
    <source>
        <dbReference type="EMBL" id="MFD2458716.1"/>
    </source>
</evidence>
<evidence type="ECO:0008006" key="4">
    <source>
        <dbReference type="Google" id="ProtNLM"/>
    </source>
</evidence>
<feature type="transmembrane region" description="Helical" evidence="1">
    <location>
        <begin position="74"/>
        <end position="94"/>
    </location>
</feature>
<keyword evidence="3" id="KW-1185">Reference proteome</keyword>
<reference evidence="3" key="1">
    <citation type="journal article" date="2019" name="Int. J. Syst. Evol. Microbiol.">
        <title>The Global Catalogue of Microorganisms (GCM) 10K type strain sequencing project: providing services to taxonomists for standard genome sequencing and annotation.</title>
        <authorList>
            <consortium name="The Broad Institute Genomics Platform"/>
            <consortium name="The Broad Institute Genome Sequencing Center for Infectious Disease"/>
            <person name="Wu L."/>
            <person name="Ma J."/>
        </authorList>
    </citation>
    <scope>NUCLEOTIDE SEQUENCE [LARGE SCALE GENOMIC DNA]</scope>
    <source>
        <strain evidence="3">CGMCC 4.7643</strain>
    </source>
</reference>
<dbReference type="RefSeq" id="WP_345387489.1">
    <property type="nucleotide sequence ID" value="NZ_BAABHG010000002.1"/>
</dbReference>
<protein>
    <recommendedName>
        <fullName evidence="4">Membrane protein YmcC</fullName>
    </recommendedName>
</protein>
<sequence length="198" mass="21404">MNDIGKFFADNPMAAVIAAGEIAFWVFIAAGLVARYPLRLKRTGGVLLAMTPVIDVVVLALTVVDLAGGAKANFVHGLAAVYLGFSVVFGPGMIRWADVRFAHRFAGGPPPPPKPAGREKARREWREWGKCVLACAIAAALLLAAILVIGTPEQVAPLWGWLPRLGILTVIWFATGPLWQEIFGDTKHTDRTPERANR</sequence>